<proteinExistence type="predicted"/>
<comment type="caution">
    <text evidence="2">The sequence shown here is derived from an EMBL/GenBank/DDBJ whole genome shotgun (WGS) entry which is preliminary data.</text>
</comment>
<name>A0A8H7R1K0_9FUNG</name>
<dbReference type="OrthoDB" id="1667110at2759"/>
<gene>
    <name evidence="2" type="ORF">INT47_008124</name>
</gene>
<evidence type="ECO:0000313" key="3">
    <source>
        <dbReference type="Proteomes" id="UP000603453"/>
    </source>
</evidence>
<feature type="compositionally biased region" description="Polar residues" evidence="1">
    <location>
        <begin position="322"/>
        <end position="332"/>
    </location>
</feature>
<organism evidence="2 3">
    <name type="scientific">Mucor saturninus</name>
    <dbReference type="NCBI Taxonomy" id="64648"/>
    <lineage>
        <taxon>Eukaryota</taxon>
        <taxon>Fungi</taxon>
        <taxon>Fungi incertae sedis</taxon>
        <taxon>Mucoromycota</taxon>
        <taxon>Mucoromycotina</taxon>
        <taxon>Mucoromycetes</taxon>
        <taxon>Mucorales</taxon>
        <taxon>Mucorineae</taxon>
        <taxon>Mucoraceae</taxon>
        <taxon>Mucor</taxon>
    </lineage>
</organism>
<evidence type="ECO:0000313" key="2">
    <source>
        <dbReference type="EMBL" id="KAG2202152.1"/>
    </source>
</evidence>
<accession>A0A8H7R1K0</accession>
<protein>
    <submittedName>
        <fullName evidence="2">Uncharacterized protein</fullName>
    </submittedName>
</protein>
<sequence length="493" mass="55336">MKRSRKITISRPISKQVRAPRRPTIRLRLFDISTIDGGLVYGPYFPDTKKDDILRSCRSRRFNRKPYSPGAKNYASNQIRSTLRRVLKLLMDARPYYNDEVIQQYYAEGYKHLCDTCSTSIFNKHYTEGAHTHPKSADNKHARAEFILFSKSAKKSNSALLESTISEDGDSLMDSDEMNNSQGTAPMVSTSLDTSSIGDQYDNSYINAATGPKNQLPGDANSPIGCADNLNSPYVDVNEPRCVGTPTYISSPHSSQSPTTGQPLYLDCDHQLSPLTDSAPSARQSTISSSNSIGSVPLPSDSSYSSDRSNVTSCSPAFRPTEASSSTDLDSYSMPSVNDGVGSALWNQLYRPCTRADILDNVQTNLSTYDNNLLQPVISPDKIYEEPKYYAKDEHYSLFEYDWTTFSQQVDYISECTQRYYSGFYADYFSDGYDADDFEFGQNPHGVYYPSRSPTLQADYFQVSSYSQRFTSADLRDGSELYYDDIDVKEELL</sequence>
<feature type="compositionally biased region" description="Low complexity" evidence="1">
    <location>
        <begin position="281"/>
        <end position="313"/>
    </location>
</feature>
<evidence type="ECO:0000256" key="1">
    <source>
        <dbReference type="SAM" id="MobiDB-lite"/>
    </source>
</evidence>
<feature type="region of interest" description="Disordered" evidence="1">
    <location>
        <begin position="246"/>
        <end position="332"/>
    </location>
</feature>
<keyword evidence="3" id="KW-1185">Reference proteome</keyword>
<feature type="compositionally biased region" description="Polar residues" evidence="1">
    <location>
        <begin position="247"/>
        <end position="262"/>
    </location>
</feature>
<reference evidence="2" key="1">
    <citation type="submission" date="2020-12" db="EMBL/GenBank/DDBJ databases">
        <title>Metabolic potential, ecology and presence of endohyphal bacteria is reflected in genomic diversity of Mucoromycotina.</title>
        <authorList>
            <person name="Muszewska A."/>
            <person name="Okrasinska A."/>
            <person name="Steczkiewicz K."/>
            <person name="Drgas O."/>
            <person name="Orlowska M."/>
            <person name="Perlinska-Lenart U."/>
            <person name="Aleksandrzak-Piekarczyk T."/>
            <person name="Szatraj K."/>
            <person name="Zielenkiewicz U."/>
            <person name="Pilsyk S."/>
            <person name="Malc E."/>
            <person name="Mieczkowski P."/>
            <person name="Kruszewska J.S."/>
            <person name="Biernat P."/>
            <person name="Pawlowska J."/>
        </authorList>
    </citation>
    <scope>NUCLEOTIDE SEQUENCE</scope>
    <source>
        <strain evidence="2">WA0000017839</strain>
    </source>
</reference>
<dbReference type="AlphaFoldDB" id="A0A8H7R1K0"/>
<dbReference type="Proteomes" id="UP000603453">
    <property type="component" value="Unassembled WGS sequence"/>
</dbReference>
<dbReference type="EMBL" id="JAEPRD010000064">
    <property type="protein sequence ID" value="KAG2202152.1"/>
    <property type="molecule type" value="Genomic_DNA"/>
</dbReference>